<feature type="compositionally biased region" description="Pro residues" evidence="1">
    <location>
        <begin position="109"/>
        <end position="127"/>
    </location>
</feature>
<reference evidence="2 3" key="1">
    <citation type="journal article" date="2018" name="Biotechnol. Biofuels">
        <title>Integrative visual omics of the white-rot fungus Polyporus brumalis exposes the biotechnological potential of its oxidative enzymes for delignifying raw plant biomass.</title>
        <authorList>
            <person name="Miyauchi S."/>
            <person name="Rancon A."/>
            <person name="Drula E."/>
            <person name="Hage H."/>
            <person name="Chaduli D."/>
            <person name="Favel A."/>
            <person name="Grisel S."/>
            <person name="Henrissat B."/>
            <person name="Herpoel-Gimbert I."/>
            <person name="Ruiz-Duenas F.J."/>
            <person name="Chevret D."/>
            <person name="Hainaut M."/>
            <person name="Lin J."/>
            <person name="Wang M."/>
            <person name="Pangilinan J."/>
            <person name="Lipzen A."/>
            <person name="Lesage-Meessen L."/>
            <person name="Navarro D."/>
            <person name="Riley R."/>
            <person name="Grigoriev I.V."/>
            <person name="Zhou S."/>
            <person name="Raouche S."/>
            <person name="Rosso M.N."/>
        </authorList>
    </citation>
    <scope>NUCLEOTIDE SEQUENCE [LARGE SCALE GENOMIC DNA]</scope>
    <source>
        <strain evidence="2 3">BRFM 1820</strain>
    </source>
</reference>
<keyword evidence="3" id="KW-1185">Reference proteome</keyword>
<gene>
    <name evidence="2" type="ORF">OH76DRAFT_1490902</name>
</gene>
<name>A0A371CHD1_9APHY</name>
<sequence>MKALKRGKRRLKGMLTTSYDEVQSTHDTYSIGKRGIGVVTERTVDFTPPPKRRKDETTPPRAPNFWSEPQPQAGPSAHALPSAISSEGPPVDDPSPENTIHTHHHHPDPAPPQSPSQQPPDALPEVPPQVKKPKKTLGEVLKEWDEAIPTLRKRMLEVEAHAKIPG</sequence>
<feature type="region of interest" description="Disordered" evidence="1">
    <location>
        <begin position="33"/>
        <end position="138"/>
    </location>
</feature>
<proteinExistence type="predicted"/>
<accession>A0A371CHD1</accession>
<organism evidence="2 3">
    <name type="scientific">Lentinus brumalis</name>
    <dbReference type="NCBI Taxonomy" id="2498619"/>
    <lineage>
        <taxon>Eukaryota</taxon>
        <taxon>Fungi</taxon>
        <taxon>Dikarya</taxon>
        <taxon>Basidiomycota</taxon>
        <taxon>Agaricomycotina</taxon>
        <taxon>Agaricomycetes</taxon>
        <taxon>Polyporales</taxon>
        <taxon>Polyporaceae</taxon>
        <taxon>Lentinus</taxon>
    </lineage>
</organism>
<dbReference type="Proteomes" id="UP000256964">
    <property type="component" value="Unassembled WGS sequence"/>
</dbReference>
<dbReference type="EMBL" id="KZ857676">
    <property type="protein sequence ID" value="RDX39690.1"/>
    <property type="molecule type" value="Genomic_DNA"/>
</dbReference>
<evidence type="ECO:0000256" key="1">
    <source>
        <dbReference type="SAM" id="MobiDB-lite"/>
    </source>
</evidence>
<dbReference type="AlphaFoldDB" id="A0A371CHD1"/>
<feature type="non-terminal residue" evidence="2">
    <location>
        <position position="1"/>
    </location>
</feature>
<evidence type="ECO:0000313" key="2">
    <source>
        <dbReference type="EMBL" id="RDX39690.1"/>
    </source>
</evidence>
<protein>
    <submittedName>
        <fullName evidence="2">Uncharacterized protein</fullName>
    </submittedName>
</protein>
<evidence type="ECO:0000313" key="3">
    <source>
        <dbReference type="Proteomes" id="UP000256964"/>
    </source>
</evidence>